<evidence type="ECO:0000313" key="2">
    <source>
        <dbReference type="EMBL" id="RZS30322.1"/>
    </source>
</evidence>
<dbReference type="Proteomes" id="UP000294257">
    <property type="component" value="Unassembled WGS sequence"/>
</dbReference>
<dbReference type="AlphaFoldDB" id="A0A4V2ERC0"/>
<sequence length="93" mass="10144">MSDIRLAPRVWTTWHTNGADGRDHAVTDEAMAAADDGIYEGLCGVTVVPGSMTQPPGPQCPACRGMTRRSVEGAGQPVSRPRARRPFARLWRR</sequence>
<gene>
    <name evidence="2" type="ORF">EV193_11718</name>
</gene>
<name>A0A4V2ERC0_9PSEU</name>
<comment type="caution">
    <text evidence="2">The sequence shown here is derived from an EMBL/GenBank/DDBJ whole genome shotgun (WGS) entry which is preliminary data.</text>
</comment>
<proteinExistence type="predicted"/>
<feature type="region of interest" description="Disordered" evidence="1">
    <location>
        <begin position="70"/>
        <end position="93"/>
    </location>
</feature>
<reference evidence="2 3" key="1">
    <citation type="submission" date="2019-02" db="EMBL/GenBank/DDBJ databases">
        <title>Genomic Encyclopedia of Type Strains, Phase IV (KMG-IV): sequencing the most valuable type-strain genomes for metagenomic binning, comparative biology and taxonomic classification.</title>
        <authorList>
            <person name="Goeker M."/>
        </authorList>
    </citation>
    <scope>NUCLEOTIDE SEQUENCE [LARGE SCALE GENOMIC DNA]</scope>
    <source>
        <strain evidence="2 3">DSM 101727</strain>
    </source>
</reference>
<accession>A0A4V2ERC0</accession>
<evidence type="ECO:0000313" key="3">
    <source>
        <dbReference type="Proteomes" id="UP000294257"/>
    </source>
</evidence>
<dbReference type="OrthoDB" id="3637666at2"/>
<organism evidence="2 3">
    <name type="scientific">Herbihabitans rhizosphaerae</name>
    <dbReference type="NCBI Taxonomy" id="1872711"/>
    <lineage>
        <taxon>Bacteria</taxon>
        <taxon>Bacillati</taxon>
        <taxon>Actinomycetota</taxon>
        <taxon>Actinomycetes</taxon>
        <taxon>Pseudonocardiales</taxon>
        <taxon>Pseudonocardiaceae</taxon>
        <taxon>Herbihabitans</taxon>
    </lineage>
</organism>
<dbReference type="RefSeq" id="WP_130348558.1">
    <property type="nucleotide sequence ID" value="NZ_SGWQ01000017.1"/>
</dbReference>
<keyword evidence="3" id="KW-1185">Reference proteome</keyword>
<dbReference type="EMBL" id="SGWQ01000017">
    <property type="protein sequence ID" value="RZS30322.1"/>
    <property type="molecule type" value="Genomic_DNA"/>
</dbReference>
<feature type="compositionally biased region" description="Basic residues" evidence="1">
    <location>
        <begin position="81"/>
        <end position="93"/>
    </location>
</feature>
<evidence type="ECO:0000256" key="1">
    <source>
        <dbReference type="SAM" id="MobiDB-lite"/>
    </source>
</evidence>
<protein>
    <submittedName>
        <fullName evidence="2">Uncharacterized protein</fullName>
    </submittedName>
</protein>